<dbReference type="GeneID" id="19015339"/>
<dbReference type="EMBL" id="FO082273">
    <property type="protein sequence ID" value="CCO17160.1"/>
    <property type="molecule type" value="Genomic_DNA"/>
</dbReference>
<dbReference type="RefSeq" id="XP_007512560.1">
    <property type="nucleotide sequence ID" value="XM_007512498.1"/>
</dbReference>
<keyword evidence="2" id="KW-1185">Reference proteome</keyword>
<protein>
    <submittedName>
        <fullName evidence="1">Uncharacterized protein</fullName>
    </submittedName>
</protein>
<organism evidence="1 2">
    <name type="scientific">Bathycoccus prasinos</name>
    <dbReference type="NCBI Taxonomy" id="41875"/>
    <lineage>
        <taxon>Eukaryota</taxon>
        <taxon>Viridiplantae</taxon>
        <taxon>Chlorophyta</taxon>
        <taxon>Mamiellophyceae</taxon>
        <taxon>Mamiellales</taxon>
        <taxon>Bathycoccaceae</taxon>
        <taxon>Bathycoccus</taxon>
    </lineage>
</organism>
<sequence>MFSFSAAVTPSTALFSASSKKGKKTNAKRIIVSMATVDGEKKSATKEMPDRGFWSALAPDGEKSADDYNKWKAELMEKKRKAQEEAAKKPKKFLGLF</sequence>
<proteinExistence type="predicted"/>
<name>K8EXF4_9CHLO</name>
<evidence type="ECO:0000313" key="1">
    <source>
        <dbReference type="EMBL" id="CCO17160.1"/>
    </source>
</evidence>
<dbReference type="KEGG" id="bpg:Bathy06g03580"/>
<reference evidence="1 2" key="1">
    <citation type="submission" date="2011-10" db="EMBL/GenBank/DDBJ databases">
        <authorList>
            <person name="Genoscope - CEA"/>
        </authorList>
    </citation>
    <scope>NUCLEOTIDE SEQUENCE [LARGE SCALE GENOMIC DNA]</scope>
    <source>
        <strain evidence="1 2">RCC 1105</strain>
    </source>
</reference>
<dbReference type="Proteomes" id="UP000198341">
    <property type="component" value="Chromosome 6"/>
</dbReference>
<dbReference type="AlphaFoldDB" id="K8EXF4"/>
<gene>
    <name evidence="1" type="ORF">Bathy06g03580</name>
</gene>
<accession>K8EXF4</accession>
<evidence type="ECO:0000313" key="2">
    <source>
        <dbReference type="Proteomes" id="UP000198341"/>
    </source>
</evidence>